<proteinExistence type="predicted"/>
<sequence>MYYMMPELQRLLLTNKRAIGFLLPLALFAFLLVGAPNEAAAQGHKRVVQLTGFVTIGDSLYGVAGVNVFVPKTSRGTQTNAYGFFSVPVLTGDSVVFSAIGYKKQYLKIPKNYQSQSYSIIMQMQEDPTQLPEVTVFPWPTERDFKEAVLAVKLPDDGMAIAMRNLDPKRLEELFSTTPMDGGANFRNWNMQQVQRQEQRNMFPTVSPFAIIKLLDMLRNGEFNSKK</sequence>
<protein>
    <recommendedName>
        <fullName evidence="3">Carboxypeptidase-like regulatory domain-containing protein</fullName>
    </recommendedName>
</protein>
<evidence type="ECO:0008006" key="3">
    <source>
        <dbReference type="Google" id="ProtNLM"/>
    </source>
</evidence>
<dbReference type="SUPFAM" id="SSF49464">
    <property type="entry name" value="Carboxypeptidase regulatory domain-like"/>
    <property type="match status" value="1"/>
</dbReference>
<evidence type="ECO:0000313" key="2">
    <source>
        <dbReference type="Proteomes" id="UP000634043"/>
    </source>
</evidence>
<organism evidence="1 2">
    <name type="scientific">Pontibacter amylolyticus</name>
    <dbReference type="NCBI Taxonomy" id="1424080"/>
    <lineage>
        <taxon>Bacteria</taxon>
        <taxon>Pseudomonadati</taxon>
        <taxon>Bacteroidota</taxon>
        <taxon>Cytophagia</taxon>
        <taxon>Cytophagales</taxon>
        <taxon>Hymenobacteraceae</taxon>
        <taxon>Pontibacter</taxon>
    </lineage>
</organism>
<dbReference type="Proteomes" id="UP000634043">
    <property type="component" value="Unassembled WGS sequence"/>
</dbReference>
<evidence type="ECO:0000313" key="1">
    <source>
        <dbReference type="EMBL" id="GGG23372.1"/>
    </source>
</evidence>
<accession>A0ABQ1WD88</accession>
<dbReference type="EMBL" id="BMFP01000005">
    <property type="protein sequence ID" value="GGG23372.1"/>
    <property type="molecule type" value="Genomic_DNA"/>
</dbReference>
<dbReference type="Pfam" id="PF13715">
    <property type="entry name" value="CarbopepD_reg_2"/>
    <property type="match status" value="1"/>
</dbReference>
<name>A0ABQ1WD88_9BACT</name>
<keyword evidence="2" id="KW-1185">Reference proteome</keyword>
<reference evidence="2" key="1">
    <citation type="journal article" date="2019" name="Int. J. Syst. Evol. Microbiol.">
        <title>The Global Catalogue of Microorganisms (GCM) 10K type strain sequencing project: providing services to taxonomists for standard genome sequencing and annotation.</title>
        <authorList>
            <consortium name="The Broad Institute Genomics Platform"/>
            <consortium name="The Broad Institute Genome Sequencing Center for Infectious Disease"/>
            <person name="Wu L."/>
            <person name="Ma J."/>
        </authorList>
    </citation>
    <scope>NUCLEOTIDE SEQUENCE [LARGE SCALE GENOMIC DNA]</scope>
    <source>
        <strain evidence="2">CGMCC 1.12749</strain>
    </source>
</reference>
<dbReference type="InterPro" id="IPR008969">
    <property type="entry name" value="CarboxyPept-like_regulatory"/>
</dbReference>
<comment type="caution">
    <text evidence="1">The sequence shown here is derived from an EMBL/GenBank/DDBJ whole genome shotgun (WGS) entry which is preliminary data.</text>
</comment>
<gene>
    <name evidence="1" type="ORF">GCM10011323_29070</name>
</gene>